<dbReference type="OrthoDB" id="1095195at2"/>
<dbReference type="Proteomes" id="UP000291117">
    <property type="component" value="Unassembled WGS sequence"/>
</dbReference>
<dbReference type="EMBL" id="SJSM01000003">
    <property type="protein sequence ID" value="TCC97786.1"/>
    <property type="molecule type" value="Genomic_DNA"/>
</dbReference>
<feature type="signal peptide" evidence="1">
    <location>
        <begin position="1"/>
        <end position="24"/>
    </location>
</feature>
<evidence type="ECO:0000313" key="3">
    <source>
        <dbReference type="Proteomes" id="UP000291117"/>
    </source>
</evidence>
<reference evidence="2 3" key="1">
    <citation type="submission" date="2019-02" db="EMBL/GenBank/DDBJ databases">
        <title>Pedobacter sp. RP-3-8 sp. nov., isolated from Arctic soil.</title>
        <authorList>
            <person name="Dahal R.H."/>
        </authorList>
    </citation>
    <scope>NUCLEOTIDE SEQUENCE [LARGE SCALE GENOMIC DNA]</scope>
    <source>
        <strain evidence="2 3">RP-3-8</strain>
    </source>
</reference>
<proteinExistence type="predicted"/>
<comment type="caution">
    <text evidence="2">The sequence shown here is derived from an EMBL/GenBank/DDBJ whole genome shotgun (WGS) entry which is preliminary data.</text>
</comment>
<dbReference type="InterPro" id="IPR032183">
    <property type="entry name" value="PKD-like"/>
</dbReference>
<gene>
    <name evidence="2" type="ORF">EZ444_07705</name>
</gene>
<protein>
    <recommendedName>
        <fullName evidence="4">PKD-like family protein</fullName>
    </recommendedName>
</protein>
<dbReference type="RefSeq" id="WP_131608144.1">
    <property type="nucleotide sequence ID" value="NZ_SJSM01000003.1"/>
</dbReference>
<keyword evidence="3" id="KW-1185">Reference proteome</keyword>
<dbReference type="PROSITE" id="PS51257">
    <property type="entry name" value="PROKAR_LIPOPROTEIN"/>
    <property type="match status" value="1"/>
</dbReference>
<sequence length="504" mass="56889">MLKIKYLKKVAYFFVLLLVFSCQKDIGNYDYQEINSVEFGGIEKSYNTLLGQKFQITPALKFSKDDGKDDSKYTFEWVALNTANVLPGDRQKILGNTRNLDITLQIPPGTYRVYYNVQDKQTGVKYRTIFTLKVETSIFEGWMVLNDINGTARLDMVSKINNVFTPIVDVLASTGSELVLKGKPVDVYCYPYKASDYGIYVSTDQATNRIDPETFKWKNTFNLSYEMVSNVPQNFHADFFAAIKEMGANSYLYAGGNVYYYYNVFQINYSTPINLVKGETAPFKPAPFLAVGFDTKSFNARAVMFDVDKKRFLNHGNNESNSFTFSASTLFDFNNVGMDLVYMEYSEYNGGDVFAILKNPAGKIYLARFNAFTGVQIYFEEIVGTDIAAAQYFAVSPVYGYLFYSAGGKVYEYDTSLKTSKLMLDKGAEKISLLQFPKMSSTASRPEYAKKKTQLIVASYDPALSADKNGKMETFDVPSLNGDLVPADKYTGFGKIVSVNYRQR</sequence>
<accession>A0A4V2MKD3</accession>
<feature type="chain" id="PRO_5020629556" description="PKD-like family protein" evidence="1">
    <location>
        <begin position="25"/>
        <end position="504"/>
    </location>
</feature>
<evidence type="ECO:0008006" key="4">
    <source>
        <dbReference type="Google" id="ProtNLM"/>
    </source>
</evidence>
<organism evidence="2 3">
    <name type="scientific">Pedobacter hiemivivus</name>
    <dbReference type="NCBI Taxonomy" id="2530454"/>
    <lineage>
        <taxon>Bacteria</taxon>
        <taxon>Pseudomonadati</taxon>
        <taxon>Bacteroidota</taxon>
        <taxon>Sphingobacteriia</taxon>
        <taxon>Sphingobacteriales</taxon>
        <taxon>Sphingobacteriaceae</taxon>
        <taxon>Pedobacter</taxon>
    </lineage>
</organism>
<name>A0A4V2MKD3_9SPHI</name>
<dbReference type="Pfam" id="PF16407">
    <property type="entry name" value="PKD_2"/>
    <property type="match status" value="1"/>
</dbReference>
<dbReference type="AlphaFoldDB" id="A0A4V2MKD3"/>
<evidence type="ECO:0000313" key="2">
    <source>
        <dbReference type="EMBL" id="TCC97786.1"/>
    </source>
</evidence>
<evidence type="ECO:0000256" key="1">
    <source>
        <dbReference type="SAM" id="SignalP"/>
    </source>
</evidence>
<keyword evidence="1" id="KW-0732">Signal</keyword>